<dbReference type="EMBL" id="MU251593">
    <property type="protein sequence ID" value="KAG9231582.1"/>
    <property type="molecule type" value="Genomic_DNA"/>
</dbReference>
<dbReference type="Proteomes" id="UP000824998">
    <property type="component" value="Unassembled WGS sequence"/>
</dbReference>
<accession>A0A9P8C2Z4</accession>
<feature type="domain" description="2EXR" evidence="1">
    <location>
        <begin position="43"/>
        <end position="147"/>
    </location>
</feature>
<protein>
    <recommendedName>
        <fullName evidence="1">2EXR domain-containing protein</fullName>
    </recommendedName>
</protein>
<name>A0A9P8C2Z4_9HELO</name>
<evidence type="ECO:0000313" key="3">
    <source>
        <dbReference type="Proteomes" id="UP000824998"/>
    </source>
</evidence>
<organism evidence="2 3">
    <name type="scientific">Amylocarpus encephaloides</name>
    <dbReference type="NCBI Taxonomy" id="45428"/>
    <lineage>
        <taxon>Eukaryota</taxon>
        <taxon>Fungi</taxon>
        <taxon>Dikarya</taxon>
        <taxon>Ascomycota</taxon>
        <taxon>Pezizomycotina</taxon>
        <taxon>Leotiomycetes</taxon>
        <taxon>Helotiales</taxon>
        <taxon>Helotiales incertae sedis</taxon>
        <taxon>Amylocarpus</taxon>
    </lineage>
</organism>
<keyword evidence="3" id="KW-1185">Reference proteome</keyword>
<sequence>MVSISKKRAKKTERAKNLKTLASIEPNCAILETPAAKTPATEFHCFNKLPAELRIQIWEDTFPGPRLVPLITDNRSPCQIKIAAEYNTSYKAVANSCKEAWLLFHEGHKYSSLSLDMPRVLCNHHDQWQERPSNEQAGSYFDFQRDTALIDLRFIFNLFWDFGLESAYIKSLASIAIRLKDLRRVVLDMKAKDDYPIVQVMMTTLFSLIQLHCPNMEEVSRLYSAPGLVYKPGYDYYAFDAQHTPGRASSLLYQDDNAFKTIGTLGKLDDEDMDVIYDGWNNRLPHIRQLSGIDFQPLKKHYTFKFLVRKPKTFGTWQLLFNLLRETGEFHGHWEPIGVEDGEFQVAPPQFEKDMCGHLQCKWRCFVGNPAQG</sequence>
<proteinExistence type="predicted"/>
<dbReference type="PANTHER" id="PTHR35910">
    <property type="entry name" value="2EXR DOMAIN-CONTAINING PROTEIN"/>
    <property type="match status" value="1"/>
</dbReference>
<reference evidence="2" key="1">
    <citation type="journal article" date="2021" name="IMA Fungus">
        <title>Genomic characterization of three marine fungi, including Emericellopsis atlantica sp. nov. with signatures of a generalist lifestyle and marine biomass degradation.</title>
        <authorList>
            <person name="Hagestad O.C."/>
            <person name="Hou L."/>
            <person name="Andersen J.H."/>
            <person name="Hansen E.H."/>
            <person name="Altermark B."/>
            <person name="Li C."/>
            <person name="Kuhnert E."/>
            <person name="Cox R.J."/>
            <person name="Crous P.W."/>
            <person name="Spatafora J.W."/>
            <person name="Lail K."/>
            <person name="Amirebrahimi M."/>
            <person name="Lipzen A."/>
            <person name="Pangilinan J."/>
            <person name="Andreopoulos W."/>
            <person name="Hayes R.D."/>
            <person name="Ng V."/>
            <person name="Grigoriev I.V."/>
            <person name="Jackson S.A."/>
            <person name="Sutton T.D.S."/>
            <person name="Dobson A.D.W."/>
            <person name="Rama T."/>
        </authorList>
    </citation>
    <scope>NUCLEOTIDE SEQUENCE</scope>
    <source>
        <strain evidence="2">TRa018bII</strain>
    </source>
</reference>
<gene>
    <name evidence="2" type="ORF">BJ875DRAFT_469147</name>
</gene>
<dbReference type="OrthoDB" id="3513892at2759"/>
<comment type="caution">
    <text evidence="2">The sequence shown here is derived from an EMBL/GenBank/DDBJ whole genome shotgun (WGS) entry which is preliminary data.</text>
</comment>
<dbReference type="PANTHER" id="PTHR35910:SF1">
    <property type="entry name" value="2EXR DOMAIN-CONTAINING PROTEIN"/>
    <property type="match status" value="1"/>
</dbReference>
<dbReference type="Pfam" id="PF20150">
    <property type="entry name" value="2EXR"/>
    <property type="match status" value="1"/>
</dbReference>
<evidence type="ECO:0000313" key="2">
    <source>
        <dbReference type="EMBL" id="KAG9231582.1"/>
    </source>
</evidence>
<evidence type="ECO:0000259" key="1">
    <source>
        <dbReference type="Pfam" id="PF20150"/>
    </source>
</evidence>
<dbReference type="AlphaFoldDB" id="A0A9P8C2Z4"/>
<dbReference type="InterPro" id="IPR045518">
    <property type="entry name" value="2EXR"/>
</dbReference>